<keyword evidence="2" id="KW-1185">Reference proteome</keyword>
<organism evidence="1 2">
    <name type="scientific">Hypoxylon rubiginosum</name>
    <dbReference type="NCBI Taxonomy" id="110542"/>
    <lineage>
        <taxon>Eukaryota</taxon>
        <taxon>Fungi</taxon>
        <taxon>Dikarya</taxon>
        <taxon>Ascomycota</taxon>
        <taxon>Pezizomycotina</taxon>
        <taxon>Sordariomycetes</taxon>
        <taxon>Xylariomycetidae</taxon>
        <taxon>Xylariales</taxon>
        <taxon>Hypoxylaceae</taxon>
        <taxon>Hypoxylon</taxon>
    </lineage>
</organism>
<evidence type="ECO:0000313" key="2">
    <source>
        <dbReference type="Proteomes" id="UP001497700"/>
    </source>
</evidence>
<protein>
    <submittedName>
        <fullName evidence="1">Uncharacterized protein</fullName>
    </submittedName>
</protein>
<dbReference type="Proteomes" id="UP001497700">
    <property type="component" value="Unassembled WGS sequence"/>
</dbReference>
<comment type="caution">
    <text evidence="1">The sequence shown here is derived from an EMBL/GenBank/DDBJ whole genome shotgun (WGS) entry which is preliminary data.</text>
</comment>
<reference evidence="1 2" key="1">
    <citation type="journal article" date="2022" name="New Phytol.">
        <title>Ecological generalism drives hyperdiversity of secondary metabolite gene clusters in xylarialean endophytes.</title>
        <authorList>
            <person name="Franco M.E.E."/>
            <person name="Wisecaver J.H."/>
            <person name="Arnold A.E."/>
            <person name="Ju Y.M."/>
            <person name="Slot J.C."/>
            <person name="Ahrendt S."/>
            <person name="Moore L.P."/>
            <person name="Eastman K.E."/>
            <person name="Scott K."/>
            <person name="Konkel Z."/>
            <person name="Mondo S.J."/>
            <person name="Kuo A."/>
            <person name="Hayes R.D."/>
            <person name="Haridas S."/>
            <person name="Andreopoulos B."/>
            <person name="Riley R."/>
            <person name="LaButti K."/>
            <person name="Pangilinan J."/>
            <person name="Lipzen A."/>
            <person name="Amirebrahimi M."/>
            <person name="Yan J."/>
            <person name="Adam C."/>
            <person name="Keymanesh K."/>
            <person name="Ng V."/>
            <person name="Louie K."/>
            <person name="Northen T."/>
            <person name="Drula E."/>
            <person name="Henrissat B."/>
            <person name="Hsieh H.M."/>
            <person name="Youens-Clark K."/>
            <person name="Lutzoni F."/>
            <person name="Miadlikowska J."/>
            <person name="Eastwood D.C."/>
            <person name="Hamelin R.C."/>
            <person name="Grigoriev I.V."/>
            <person name="U'Ren J.M."/>
        </authorList>
    </citation>
    <scope>NUCLEOTIDE SEQUENCE [LARGE SCALE GENOMIC DNA]</scope>
    <source>
        <strain evidence="1 2">CBS 119005</strain>
    </source>
</reference>
<evidence type="ECO:0000313" key="1">
    <source>
        <dbReference type="EMBL" id="KAI4871112.1"/>
    </source>
</evidence>
<accession>A0ACB9ZII4</accession>
<name>A0ACB9ZII4_9PEZI</name>
<gene>
    <name evidence="1" type="ORF">F4820DRAFT_6288</name>
</gene>
<dbReference type="EMBL" id="MU393421">
    <property type="protein sequence ID" value="KAI4871112.1"/>
    <property type="molecule type" value="Genomic_DNA"/>
</dbReference>
<sequence length="148" mass="16819">MLLRAPSRRIREITFFFFFFPATRLRNPPRSRKPSRRESFTLASHCTFHAIPWRPSPRNPGRSVPGWYSESTIQRAGNPYPCFPLPRSLSARPDGLSGPWIKAPAKLRHGTPWTARHLAGGWSKRQEGVHKLEASAPCPAGVVLFFFL</sequence>
<proteinExistence type="predicted"/>